<dbReference type="Gene3D" id="3.40.50.1000">
    <property type="entry name" value="HAD superfamily/HAD-like"/>
    <property type="match status" value="1"/>
</dbReference>
<name>A0AAE4PZK6_9GAMM</name>
<dbReference type="SUPFAM" id="SSF56784">
    <property type="entry name" value="HAD-like"/>
    <property type="match status" value="1"/>
</dbReference>
<accession>A0AAE4PZK6</accession>
<dbReference type="NCBIfam" id="TIGR01509">
    <property type="entry name" value="HAD-SF-IA-v3"/>
    <property type="match status" value="1"/>
</dbReference>
<dbReference type="PANTHER" id="PTHR43885">
    <property type="entry name" value="HALOACID DEHALOGENASE-LIKE HYDROLASE"/>
    <property type="match status" value="1"/>
</dbReference>
<dbReference type="PRINTS" id="PR00413">
    <property type="entry name" value="HADHALOGNASE"/>
</dbReference>
<dbReference type="PANTHER" id="PTHR43885:SF1">
    <property type="entry name" value="SUPERFAMILY HYDROLASE, PUTATIVE (AFU_ORTHOLOGUE AFUA_4G13290)-RELATED"/>
    <property type="match status" value="1"/>
</dbReference>
<dbReference type="AlphaFoldDB" id="A0AAE4PZK6"/>
<reference evidence="1" key="1">
    <citation type="submission" date="2023-05" db="EMBL/GenBank/DDBJ databases">
        <title>Colonisation of extended spectrum b-lactamase- and carbapenemase-producing bacteria on hospital surfaces from low- and middle-income countries.</title>
        <authorList>
            <person name="Nieto-Rosado M."/>
            <person name="Sands K."/>
            <person name="Iregbu K."/>
            <person name="Zahra R."/>
            <person name="Mazarati J.B."/>
            <person name="Mehtar S."/>
            <person name="Barnards-Group B."/>
            <person name="Walsh T.R."/>
        </authorList>
    </citation>
    <scope>NUCLEOTIDE SEQUENCE</scope>
    <source>
        <strain evidence="1">PP-E493</strain>
    </source>
</reference>
<dbReference type="Gene3D" id="1.10.260.80">
    <property type="match status" value="1"/>
</dbReference>
<proteinExistence type="predicted"/>
<gene>
    <name evidence="1" type="ORF">QM089_15700</name>
</gene>
<organism evidence="1 2">
    <name type="scientific">Shewanella xiamenensis</name>
    <dbReference type="NCBI Taxonomy" id="332186"/>
    <lineage>
        <taxon>Bacteria</taxon>
        <taxon>Pseudomonadati</taxon>
        <taxon>Pseudomonadota</taxon>
        <taxon>Gammaproteobacteria</taxon>
        <taxon>Alteromonadales</taxon>
        <taxon>Shewanellaceae</taxon>
        <taxon>Shewanella</taxon>
    </lineage>
</organism>
<dbReference type="GO" id="GO:0016787">
    <property type="term" value="F:hydrolase activity"/>
    <property type="evidence" value="ECO:0007669"/>
    <property type="project" value="UniProtKB-KW"/>
</dbReference>
<dbReference type="SFLD" id="SFLDG01129">
    <property type="entry name" value="C1.5:_HAD__Beta-PGM__Phosphata"/>
    <property type="match status" value="1"/>
</dbReference>
<dbReference type="RefSeq" id="WP_037430382.1">
    <property type="nucleotide sequence ID" value="NZ_AP026732.1"/>
</dbReference>
<dbReference type="EMBL" id="JASGOQ010000001">
    <property type="protein sequence ID" value="MDV5391662.1"/>
    <property type="molecule type" value="Genomic_DNA"/>
</dbReference>
<evidence type="ECO:0000313" key="2">
    <source>
        <dbReference type="Proteomes" id="UP001187859"/>
    </source>
</evidence>
<sequence>MITRLTDIELEQIRGVIFDLDGTLAHSNPDFKGLRAALGIGSGTDILEHIHSLETTMAKMQALEIVHDYELASSRQASWIEGAQALIAFLKMRQLPLAILTRNMPEAAKITIEKLGIDIPLVLTRYDAEPKPHPQGIHLICEQWQLSPSDILYVGDYLFDLQTAQNAGSRCALYCPEEVPDYALAADLLIGNYQSFIEAWAVAIPKD</sequence>
<protein>
    <submittedName>
        <fullName evidence="1">HAD-IA family hydrolase</fullName>
    </submittedName>
</protein>
<dbReference type="InterPro" id="IPR023214">
    <property type="entry name" value="HAD_sf"/>
</dbReference>
<dbReference type="Proteomes" id="UP001187859">
    <property type="component" value="Unassembled WGS sequence"/>
</dbReference>
<dbReference type="InterPro" id="IPR036412">
    <property type="entry name" value="HAD-like_sf"/>
</dbReference>
<dbReference type="InterPro" id="IPR041492">
    <property type="entry name" value="HAD_2"/>
</dbReference>
<dbReference type="NCBIfam" id="TIGR01549">
    <property type="entry name" value="HAD-SF-IA-v1"/>
    <property type="match status" value="1"/>
</dbReference>
<keyword evidence="1" id="KW-0378">Hydrolase</keyword>
<dbReference type="Pfam" id="PF13419">
    <property type="entry name" value="HAD_2"/>
    <property type="match status" value="1"/>
</dbReference>
<comment type="caution">
    <text evidence="1">The sequence shown here is derived from an EMBL/GenBank/DDBJ whole genome shotgun (WGS) entry which is preliminary data.</text>
</comment>
<evidence type="ECO:0000313" key="1">
    <source>
        <dbReference type="EMBL" id="MDV5391662.1"/>
    </source>
</evidence>
<dbReference type="InterPro" id="IPR006439">
    <property type="entry name" value="HAD-SF_hydro_IA"/>
</dbReference>
<dbReference type="SFLD" id="SFLDS00003">
    <property type="entry name" value="Haloacid_Dehalogenase"/>
    <property type="match status" value="1"/>
</dbReference>